<evidence type="ECO:0000259" key="1">
    <source>
        <dbReference type="Pfam" id="PF18475"/>
    </source>
</evidence>
<dbReference type="EMBL" id="OBMR01000009">
    <property type="protein sequence ID" value="SOC10268.1"/>
    <property type="molecule type" value="Genomic_DNA"/>
</dbReference>
<proteinExistence type="predicted"/>
<gene>
    <name evidence="2" type="ORF">SAMN02910411_2630</name>
</gene>
<dbReference type="AlphaFoldDB" id="A0A285SRF0"/>
<dbReference type="InterPro" id="IPR041494">
    <property type="entry name" value="PIN7"/>
</dbReference>
<evidence type="ECO:0000313" key="3">
    <source>
        <dbReference type="Proteomes" id="UP000219563"/>
    </source>
</evidence>
<name>A0A285SRF0_9FIRM</name>
<dbReference type="Pfam" id="PF18475">
    <property type="entry name" value="PIN7"/>
    <property type="match status" value="1"/>
</dbReference>
<feature type="domain" description="PIN-like" evidence="1">
    <location>
        <begin position="4"/>
        <end position="103"/>
    </location>
</feature>
<protein>
    <recommendedName>
        <fullName evidence="1">PIN-like domain-containing protein</fullName>
    </recommendedName>
</protein>
<evidence type="ECO:0000313" key="2">
    <source>
        <dbReference type="EMBL" id="SOC10268.1"/>
    </source>
</evidence>
<dbReference type="RefSeq" id="WP_044939199.1">
    <property type="nucleotide sequence ID" value="NZ_OBMR01000009.1"/>
</dbReference>
<sequence length="219" mass="24878">MTILVDYENVTNHNGLKGLEYVNDKDILIIFYSAACKSIRKGDVTLIEQSGCKWSTYKLQAPGKNALDFYISVQAGILAEQGERHIAIISNDKGFKAVVDFVNIKYKSDGMIIVKAPTIEAAISAMNDPDDNKRKALVDSKMALLNIEEEFAKYQEKERLCQKIKYAFDDTEYENLVDEIISFVSIHDKVQKKQMYADSMHVFGRDSGREIYNIIKEVV</sequence>
<dbReference type="Proteomes" id="UP000219563">
    <property type="component" value="Unassembled WGS sequence"/>
</dbReference>
<accession>A0A285SRF0</accession>
<reference evidence="2 3" key="1">
    <citation type="submission" date="2017-08" db="EMBL/GenBank/DDBJ databases">
        <authorList>
            <person name="de Groot N.N."/>
        </authorList>
    </citation>
    <scope>NUCLEOTIDE SEQUENCE [LARGE SCALE GENOMIC DNA]</scope>
    <source>
        <strain evidence="2 3">DSM 9787</strain>
    </source>
</reference>
<organism evidence="2 3">
    <name type="scientific">Pseudobutyrivibrio ruminis DSM 9787</name>
    <dbReference type="NCBI Taxonomy" id="1123011"/>
    <lineage>
        <taxon>Bacteria</taxon>
        <taxon>Bacillati</taxon>
        <taxon>Bacillota</taxon>
        <taxon>Clostridia</taxon>
        <taxon>Lachnospirales</taxon>
        <taxon>Lachnospiraceae</taxon>
        <taxon>Pseudobutyrivibrio</taxon>
    </lineage>
</organism>